<evidence type="ECO:0000313" key="4">
    <source>
        <dbReference type="EMBL" id="ACD94328.1"/>
    </source>
</evidence>
<dbReference type="InterPro" id="IPR043128">
    <property type="entry name" value="Rev_trsase/Diguanyl_cyclase"/>
</dbReference>
<dbReference type="InterPro" id="IPR052163">
    <property type="entry name" value="DGC-Regulatory_Protein"/>
</dbReference>
<dbReference type="PROSITE" id="PS50887">
    <property type="entry name" value="GGDEF"/>
    <property type="match status" value="1"/>
</dbReference>
<dbReference type="InterPro" id="IPR000700">
    <property type="entry name" value="PAS-assoc_C"/>
</dbReference>
<organism evidence="4 5">
    <name type="scientific">Trichlorobacter lovleyi (strain ATCC BAA-1151 / DSM 17278 / SZ)</name>
    <name type="common">Geobacter lovleyi</name>
    <dbReference type="NCBI Taxonomy" id="398767"/>
    <lineage>
        <taxon>Bacteria</taxon>
        <taxon>Pseudomonadati</taxon>
        <taxon>Thermodesulfobacteriota</taxon>
        <taxon>Desulfuromonadia</taxon>
        <taxon>Geobacterales</taxon>
        <taxon>Geobacteraceae</taxon>
        <taxon>Trichlorobacter</taxon>
    </lineage>
</organism>
<dbReference type="SUPFAM" id="SSF55073">
    <property type="entry name" value="Nucleotide cyclase"/>
    <property type="match status" value="1"/>
</dbReference>
<dbReference type="InterPro" id="IPR036388">
    <property type="entry name" value="WH-like_DNA-bd_sf"/>
</dbReference>
<sequence length="489" mass="55219">MYKYSNKIDALTAILKRLDTGEKLTPELLAGDFHVGVRTIYRYLNHLQAAGYPIYFDKADRSYRFLNNFRLNQLKSGGGDEAFSLHPINQMNGVAIATFRTSGECIHKNTAMTRLTGCASWNCCSGNFRQLDWWQDSGLLAMADEAIETGREVCRDITLTVNKRERWIQAHMTLVKQEKTAYLVFLAQDLSPRMHKEIQVARFFAAMNQSPNLILVTDTRGTIEYVSERVEELTGYTAEELIGANPRILKSGQTPPEVYQNLWSTISRGYAWSGELYNRKKNGDYYWQHLLIAPIRNHHNGISRYVAVIEDISRQKLLEEEIYAYAVSDRVTGLYNRKILLELGNRDITAAQRYGRAMTLLIVDIDQFKEINDQFGYPAGNQFMQQLAALCRASLRTTDLIGRTGKDSFGILLAESALADALLVAERIREKAAQIRITTAEGELACTVSVGGVALNNRHQTMEQLVIECEGLLQGSQSQRTVNQCIGFA</sequence>
<proteinExistence type="predicted"/>
<dbReference type="SMART" id="SM00086">
    <property type="entry name" value="PAC"/>
    <property type="match status" value="2"/>
</dbReference>
<dbReference type="InterPro" id="IPR001610">
    <property type="entry name" value="PAC"/>
</dbReference>
<dbReference type="PROSITE" id="PS50112">
    <property type="entry name" value="PAS"/>
    <property type="match status" value="1"/>
</dbReference>
<evidence type="ECO:0000259" key="1">
    <source>
        <dbReference type="PROSITE" id="PS50112"/>
    </source>
</evidence>
<gene>
    <name evidence="4" type="ordered locus">Glov_0601</name>
</gene>
<protein>
    <submittedName>
        <fullName evidence="4">Diguanylate cyclase with PAS/PAC sensor</fullName>
    </submittedName>
</protein>
<dbReference type="Pfam" id="PF00990">
    <property type="entry name" value="GGDEF"/>
    <property type="match status" value="1"/>
</dbReference>
<dbReference type="eggNOG" id="COG5001">
    <property type="taxonomic scope" value="Bacteria"/>
</dbReference>
<feature type="domain" description="PAC" evidence="2">
    <location>
        <begin position="270"/>
        <end position="324"/>
    </location>
</feature>
<dbReference type="Pfam" id="PF08279">
    <property type="entry name" value="HTH_11"/>
    <property type="match status" value="1"/>
</dbReference>
<evidence type="ECO:0000259" key="2">
    <source>
        <dbReference type="PROSITE" id="PS50113"/>
    </source>
</evidence>
<keyword evidence="5" id="KW-1185">Reference proteome</keyword>
<feature type="domain" description="PAS" evidence="1">
    <location>
        <begin position="199"/>
        <end position="243"/>
    </location>
</feature>
<dbReference type="InterPro" id="IPR000160">
    <property type="entry name" value="GGDEF_dom"/>
</dbReference>
<dbReference type="InterPro" id="IPR035965">
    <property type="entry name" value="PAS-like_dom_sf"/>
</dbReference>
<dbReference type="SUPFAM" id="SSF55785">
    <property type="entry name" value="PYP-like sensor domain (PAS domain)"/>
    <property type="match status" value="1"/>
</dbReference>
<feature type="domain" description="GGDEF" evidence="3">
    <location>
        <begin position="356"/>
        <end position="489"/>
    </location>
</feature>
<dbReference type="AlphaFoldDB" id="B3E3B6"/>
<evidence type="ECO:0000259" key="3">
    <source>
        <dbReference type="PROSITE" id="PS50887"/>
    </source>
</evidence>
<dbReference type="CDD" id="cd00130">
    <property type="entry name" value="PAS"/>
    <property type="match status" value="1"/>
</dbReference>
<accession>B3E3B6</accession>
<dbReference type="Proteomes" id="UP000002420">
    <property type="component" value="Chromosome"/>
</dbReference>
<dbReference type="NCBIfam" id="TIGR00254">
    <property type="entry name" value="GGDEF"/>
    <property type="match status" value="1"/>
</dbReference>
<dbReference type="STRING" id="398767.Glov_0601"/>
<name>B3E3B6_TRIL1</name>
<dbReference type="NCBIfam" id="TIGR00229">
    <property type="entry name" value="sensory_box"/>
    <property type="match status" value="1"/>
</dbReference>
<dbReference type="InterPro" id="IPR000014">
    <property type="entry name" value="PAS"/>
</dbReference>
<dbReference type="InterPro" id="IPR013196">
    <property type="entry name" value="HTH_11"/>
</dbReference>
<dbReference type="InterPro" id="IPR029787">
    <property type="entry name" value="Nucleotide_cyclase"/>
</dbReference>
<dbReference type="SMART" id="SM00267">
    <property type="entry name" value="GGDEF"/>
    <property type="match status" value="1"/>
</dbReference>
<dbReference type="Gene3D" id="1.10.10.10">
    <property type="entry name" value="Winged helix-like DNA-binding domain superfamily/Winged helix DNA-binding domain"/>
    <property type="match status" value="1"/>
</dbReference>
<dbReference type="Gene3D" id="3.30.70.270">
    <property type="match status" value="1"/>
</dbReference>
<dbReference type="PANTHER" id="PTHR46663:SF3">
    <property type="entry name" value="SLL0267 PROTEIN"/>
    <property type="match status" value="1"/>
</dbReference>
<dbReference type="KEGG" id="glo:Glov_0601"/>
<dbReference type="PROSITE" id="PS50113">
    <property type="entry name" value="PAC"/>
    <property type="match status" value="1"/>
</dbReference>
<dbReference type="Gene3D" id="3.30.450.20">
    <property type="entry name" value="PAS domain"/>
    <property type="match status" value="2"/>
</dbReference>
<dbReference type="EMBL" id="CP001089">
    <property type="protein sequence ID" value="ACD94328.1"/>
    <property type="molecule type" value="Genomic_DNA"/>
</dbReference>
<dbReference type="RefSeq" id="WP_012468684.1">
    <property type="nucleotide sequence ID" value="NC_010814.1"/>
</dbReference>
<dbReference type="Pfam" id="PF13426">
    <property type="entry name" value="PAS_9"/>
    <property type="match status" value="1"/>
</dbReference>
<dbReference type="CDD" id="cd01949">
    <property type="entry name" value="GGDEF"/>
    <property type="match status" value="1"/>
</dbReference>
<evidence type="ECO:0000313" key="5">
    <source>
        <dbReference type="Proteomes" id="UP000002420"/>
    </source>
</evidence>
<reference evidence="4 5" key="1">
    <citation type="submission" date="2008-05" db="EMBL/GenBank/DDBJ databases">
        <title>Complete sequence of chromosome of Geobacter lovleyi SZ.</title>
        <authorList>
            <consortium name="US DOE Joint Genome Institute"/>
            <person name="Lucas S."/>
            <person name="Copeland A."/>
            <person name="Lapidus A."/>
            <person name="Glavina del Rio T."/>
            <person name="Dalin E."/>
            <person name="Tice H."/>
            <person name="Bruce D."/>
            <person name="Goodwin L."/>
            <person name="Pitluck S."/>
            <person name="Chertkov O."/>
            <person name="Meincke L."/>
            <person name="Brettin T."/>
            <person name="Detter J.C."/>
            <person name="Han C."/>
            <person name="Tapia R."/>
            <person name="Kuske C.R."/>
            <person name="Schmutz J."/>
            <person name="Larimer F."/>
            <person name="Land M."/>
            <person name="Hauser L."/>
            <person name="Kyrpides N."/>
            <person name="Mikhailova N."/>
            <person name="Sung Y."/>
            <person name="Fletcher K.E."/>
            <person name="Ritalahti K.M."/>
            <person name="Loeffler F.E."/>
            <person name="Richardson P."/>
        </authorList>
    </citation>
    <scope>NUCLEOTIDE SEQUENCE [LARGE SCALE GENOMIC DNA]</scope>
    <source>
        <strain evidence="5">ATCC BAA-1151 / DSM 17278 / SZ</strain>
    </source>
</reference>
<dbReference type="HOGENOM" id="CLU_557548_0_0_7"/>
<dbReference type="PANTHER" id="PTHR46663">
    <property type="entry name" value="DIGUANYLATE CYCLASE DGCT-RELATED"/>
    <property type="match status" value="1"/>
</dbReference>
<dbReference type="SMART" id="SM00091">
    <property type="entry name" value="PAS"/>
    <property type="match status" value="1"/>
</dbReference>
<dbReference type="OrthoDB" id="9812034at2"/>